<feature type="repeat" description="PPR" evidence="3">
    <location>
        <begin position="847"/>
        <end position="881"/>
    </location>
</feature>
<dbReference type="InterPro" id="IPR011990">
    <property type="entry name" value="TPR-like_helical_dom_sf"/>
</dbReference>
<dbReference type="GO" id="GO:0008270">
    <property type="term" value="F:zinc ion binding"/>
    <property type="evidence" value="ECO:0007669"/>
    <property type="project" value="InterPro"/>
</dbReference>
<dbReference type="Pfam" id="PF13041">
    <property type="entry name" value="PPR_2"/>
    <property type="match status" value="6"/>
</dbReference>
<dbReference type="Gene3D" id="1.25.40.10">
    <property type="entry name" value="Tetratricopeptide repeat domain"/>
    <property type="match status" value="8"/>
</dbReference>
<evidence type="ECO:0000256" key="2">
    <source>
        <dbReference type="ARBA" id="ARBA00022737"/>
    </source>
</evidence>
<dbReference type="FunFam" id="1.25.40.10:FF:002148">
    <property type="entry name" value="Pentatricopeptide repeat-containing protein At2g29760, chloroplastic"/>
    <property type="match status" value="2"/>
</dbReference>
<proteinExistence type="inferred from homology"/>
<feature type="repeat" description="PPR" evidence="3">
    <location>
        <begin position="746"/>
        <end position="780"/>
    </location>
</feature>
<feature type="repeat" description="PPR" evidence="3">
    <location>
        <begin position="349"/>
        <end position="383"/>
    </location>
</feature>
<evidence type="ECO:0000256" key="3">
    <source>
        <dbReference type="PROSITE-ProRule" id="PRU00708"/>
    </source>
</evidence>
<gene>
    <name evidence="5" type="ORF">CJ030_MR3G026603</name>
</gene>
<evidence type="ECO:0000256" key="1">
    <source>
        <dbReference type="ARBA" id="ARBA00006643"/>
    </source>
</evidence>
<feature type="repeat" description="PPR" evidence="3">
    <location>
        <begin position="318"/>
        <end position="348"/>
    </location>
</feature>
<dbReference type="EMBL" id="RXIC02000021">
    <property type="protein sequence ID" value="KAB1218723.1"/>
    <property type="molecule type" value="Genomic_DNA"/>
</dbReference>
<dbReference type="NCBIfam" id="TIGR00756">
    <property type="entry name" value="PPR"/>
    <property type="match status" value="8"/>
</dbReference>
<dbReference type="InterPro" id="IPR032867">
    <property type="entry name" value="DYW_dom"/>
</dbReference>
<dbReference type="Pfam" id="PF14432">
    <property type="entry name" value="DYW_deaminase"/>
    <property type="match status" value="2"/>
</dbReference>
<dbReference type="PANTHER" id="PTHR47926:SF492">
    <property type="entry name" value="DYW DOMAIN-CONTAINING PROTEIN"/>
    <property type="match status" value="1"/>
</dbReference>
<dbReference type="InterPro" id="IPR046960">
    <property type="entry name" value="PPR_At4g14850-like_plant"/>
</dbReference>
<reference evidence="5 6" key="1">
    <citation type="journal article" date="2019" name="Plant Biotechnol. J.">
        <title>The red bayberry genome and genetic basis of sex determination.</title>
        <authorList>
            <person name="Jia H.M."/>
            <person name="Jia H.J."/>
            <person name="Cai Q.L."/>
            <person name="Wang Y."/>
            <person name="Zhao H.B."/>
            <person name="Yang W.F."/>
            <person name="Wang G.Y."/>
            <person name="Li Y.H."/>
            <person name="Zhan D.L."/>
            <person name="Shen Y.T."/>
            <person name="Niu Q.F."/>
            <person name="Chang L."/>
            <person name="Qiu J."/>
            <person name="Zhao L."/>
            <person name="Xie H.B."/>
            <person name="Fu W.Y."/>
            <person name="Jin J."/>
            <person name="Li X.W."/>
            <person name="Jiao Y."/>
            <person name="Zhou C.C."/>
            <person name="Tu T."/>
            <person name="Chai C.Y."/>
            <person name="Gao J.L."/>
            <person name="Fan L.J."/>
            <person name="van de Weg E."/>
            <person name="Wang J.Y."/>
            <person name="Gao Z.S."/>
        </authorList>
    </citation>
    <scope>NUCLEOTIDE SEQUENCE [LARGE SCALE GENOMIC DNA]</scope>
    <source>
        <tissue evidence="5">Leaves</tissue>
    </source>
</reference>
<dbReference type="InterPro" id="IPR046848">
    <property type="entry name" value="E_motif"/>
</dbReference>
<feature type="repeat" description="PPR" evidence="3">
    <location>
        <begin position="816"/>
        <end position="846"/>
    </location>
</feature>
<dbReference type="PROSITE" id="PS51375">
    <property type="entry name" value="PPR"/>
    <property type="match status" value="10"/>
</dbReference>
<dbReference type="SUPFAM" id="SSF48452">
    <property type="entry name" value="TPR-like"/>
    <property type="match status" value="3"/>
</dbReference>
<dbReference type="Pfam" id="PF01535">
    <property type="entry name" value="PPR"/>
    <property type="match status" value="7"/>
</dbReference>
<dbReference type="Pfam" id="PF20430">
    <property type="entry name" value="Eplus_motif"/>
    <property type="match status" value="2"/>
</dbReference>
<dbReference type="GO" id="GO:0003723">
    <property type="term" value="F:RNA binding"/>
    <property type="evidence" value="ECO:0007669"/>
    <property type="project" value="InterPro"/>
</dbReference>
<dbReference type="PANTHER" id="PTHR47926">
    <property type="entry name" value="PENTATRICOPEPTIDE REPEAT-CONTAINING PROTEIN"/>
    <property type="match status" value="1"/>
</dbReference>
<feature type="domain" description="DYW" evidence="4">
    <location>
        <begin position="564"/>
        <end position="633"/>
    </location>
</feature>
<comment type="similarity">
    <text evidence="1">Belongs to the PPR family. PCMP-H subfamily.</text>
</comment>
<dbReference type="InterPro" id="IPR046849">
    <property type="entry name" value="E2_motif"/>
</dbReference>
<organism evidence="5 6">
    <name type="scientific">Morella rubra</name>
    <name type="common">Chinese bayberry</name>
    <dbReference type="NCBI Taxonomy" id="262757"/>
    <lineage>
        <taxon>Eukaryota</taxon>
        <taxon>Viridiplantae</taxon>
        <taxon>Streptophyta</taxon>
        <taxon>Embryophyta</taxon>
        <taxon>Tracheophyta</taxon>
        <taxon>Spermatophyta</taxon>
        <taxon>Magnoliopsida</taxon>
        <taxon>eudicotyledons</taxon>
        <taxon>Gunneridae</taxon>
        <taxon>Pentapetalae</taxon>
        <taxon>rosids</taxon>
        <taxon>fabids</taxon>
        <taxon>Fagales</taxon>
        <taxon>Myricaceae</taxon>
        <taxon>Morella</taxon>
    </lineage>
</organism>
<name>A0A6A1W1G8_9ROSI</name>
<feature type="repeat" description="PPR" evidence="3">
    <location>
        <begin position="248"/>
        <end position="282"/>
    </location>
</feature>
<feature type="repeat" description="PPR" evidence="3">
    <location>
        <begin position="116"/>
        <end position="150"/>
    </location>
</feature>
<keyword evidence="6" id="KW-1185">Reference proteome</keyword>
<sequence length="1154" mass="130002">MNYARHVFDTIVAPSVFIWNTMIKGYSRIGLPENGVSLYSEMLRRNIKPDHYTFPFLLKGFTRDMALGRGKELHCHVLKYGFDSNVFVQNSLVHMYFSCGLIDMARGVFDGSQTMDVITWNVILSGHNRIKQFDETRKLFDEMERKGVLPTSVTLVLVLSACSKSKDLDIGKRVHKYVKERKVEPKLILENALIDMYAACGEMDLALGIFQNMKARDVISWTAIVAGFASVGEVDLARKYFDQMTERDNVSWTAMIDGYLRMNRFKEALALFRVMQSSDIKPDEFTMVSILTACAHLGALELGEWIKTYIEKNQIKNDVHVGNALIDMYFKCGNVENAQRIFNEMPQVDKFTWTTMIVGLAINGHGEEALDMFSKMLKSSMVPDVITYIGVLCACTHTGMVDVGKRFFASMTTQHGIEPNVAHYGCMVDLLGRAGHLKEAHEVINNMPMKTNSVVWGALLGACRVHKDAEMAEMAAKQILELEPENGAVYVMLCNIYAACNRWENLREVRQLMMDRGIKKTPGCSLIDLNGVVHEFVAGDQSHPRSKEIYSKLEEMTRDLKFAGYSPDTSEISLDVGEEDKESALYGHSEKLAIAFGLISSEPGFTIRIVKNLRMCGDCHRVAKLASKAYNREHLSLKSLTVVIVIENFCWTFETKLSLFTISNQNSLVHMYFSCGLIDITRGVFDGSQTMDDYLESCGEMDLALGIFQNMKARDVISWTAIVAGFASVGEVDLARKYFDQMTERDNVSWTAMIDGYLRMNRFKEALALFRVMQSSDIKPDEFTMVSILTACAHLGALELGEWIKTYIEKNQIKNDVHVGNALIDMYFKCGNVENAQRIFNEMPQVDKFTWTTMIVGLAINGHGEEALDMFSKMLKSSMVPDVITYIGVLCACTHTGMVDVGKRFFASMTTQHGIEPNVAHYGCMVDLLGRAGHLKEAHEVINNMPMKTNSVVWGALLGACRVHKDAEMAEMAAKQILELEPENGAVYVMLCNIYAACNRWENLREVRQLMMDRGIKKTPGCSLIDLNGVVHEFVAGDQSHPRSKEIYSKLEEMTRDLKFAGYSPDTSEISLDVGEEDKESALYGHSEKLAIAFGLISSEPGFTIRIVKNLRMCGDCHRVAKLASKAYNREVIVRDKTRFHHFRHGSCSCKDYW</sequence>
<feature type="repeat" description="PPR" evidence="3">
    <location>
        <begin position="15"/>
        <end position="49"/>
    </location>
</feature>
<dbReference type="OrthoDB" id="185373at2759"/>
<feature type="repeat" description="PPR" evidence="3">
    <location>
        <begin position="715"/>
        <end position="745"/>
    </location>
</feature>
<dbReference type="FunFam" id="1.25.40.10:FF:000427">
    <property type="entry name" value="Pentatricopeptide repeat-containing protein chloroplastic"/>
    <property type="match status" value="1"/>
</dbReference>
<dbReference type="GO" id="GO:0009451">
    <property type="term" value="P:RNA modification"/>
    <property type="evidence" value="ECO:0007669"/>
    <property type="project" value="InterPro"/>
</dbReference>
<feature type="repeat" description="PPR" evidence="3">
    <location>
        <begin position="217"/>
        <end position="247"/>
    </location>
</feature>
<dbReference type="Pfam" id="PF20431">
    <property type="entry name" value="E_motif"/>
    <property type="match status" value="2"/>
</dbReference>
<dbReference type="InterPro" id="IPR002885">
    <property type="entry name" value="PPR_rpt"/>
</dbReference>
<protein>
    <recommendedName>
        <fullName evidence="4">DYW domain-containing protein</fullName>
    </recommendedName>
</protein>
<evidence type="ECO:0000313" key="6">
    <source>
        <dbReference type="Proteomes" id="UP000516437"/>
    </source>
</evidence>
<dbReference type="FunFam" id="1.25.40.10:FF:000348">
    <property type="entry name" value="Pentatricopeptide repeat-containing protein chloroplastic"/>
    <property type="match status" value="2"/>
</dbReference>
<evidence type="ECO:0000259" key="4">
    <source>
        <dbReference type="Pfam" id="PF14432"/>
    </source>
</evidence>
<feature type="domain" description="DYW" evidence="4">
    <location>
        <begin position="1062"/>
        <end position="1154"/>
    </location>
</feature>
<evidence type="ECO:0000313" key="5">
    <source>
        <dbReference type="EMBL" id="KAB1218723.1"/>
    </source>
</evidence>
<dbReference type="Proteomes" id="UP000516437">
    <property type="component" value="Chromosome 3"/>
</dbReference>
<keyword evidence="2" id="KW-0677">Repeat</keyword>
<dbReference type="AlphaFoldDB" id="A0A6A1W1G8"/>
<comment type="caution">
    <text evidence="5">The sequence shown here is derived from an EMBL/GenBank/DDBJ whole genome shotgun (WGS) entry which is preliminary data.</text>
</comment>
<accession>A0A6A1W1G8</accession>